<proteinExistence type="predicted"/>
<organism evidence="1">
    <name type="scientific">Spongospora subterranea</name>
    <dbReference type="NCBI Taxonomy" id="70186"/>
    <lineage>
        <taxon>Eukaryota</taxon>
        <taxon>Sar</taxon>
        <taxon>Rhizaria</taxon>
        <taxon>Endomyxa</taxon>
        <taxon>Phytomyxea</taxon>
        <taxon>Plasmodiophorida</taxon>
        <taxon>Plasmodiophoridae</taxon>
        <taxon>Spongospora</taxon>
    </lineage>
</organism>
<reference evidence="1" key="1">
    <citation type="submission" date="2015-04" db="EMBL/GenBank/DDBJ databases">
        <title>The genome sequence of the plant pathogenic Rhizarian Plasmodiophora brassicae reveals insights in its biotrophic life cycle and the origin of chitin synthesis.</title>
        <authorList>
            <person name="Schwelm A."/>
            <person name="Fogelqvist J."/>
            <person name="Knaust A."/>
            <person name="Julke S."/>
            <person name="Lilja T."/>
            <person name="Dhandapani V."/>
            <person name="Bonilla-Rosso G."/>
            <person name="Karlsson M."/>
            <person name="Shevchenko A."/>
            <person name="Choi S.R."/>
            <person name="Kim H.G."/>
            <person name="Park J.Y."/>
            <person name="Lim Y.P."/>
            <person name="Ludwig-Muller J."/>
            <person name="Dixelius C."/>
        </authorList>
    </citation>
    <scope>NUCLEOTIDE SEQUENCE</scope>
    <source>
        <tissue evidence="1">Potato root galls</tissue>
    </source>
</reference>
<dbReference type="EMBL" id="HACM01007316">
    <property type="protein sequence ID" value="CRZ07758.1"/>
    <property type="molecule type" value="Transcribed_RNA"/>
</dbReference>
<protein>
    <submittedName>
        <fullName evidence="1">Uncharacterized protein</fullName>
    </submittedName>
</protein>
<name>A0A0H5RGF7_9EUKA</name>
<sequence length="138" mass="16233">MYVDYLRILIVMIIDILKIRPSNLSRLEFKTKFLCRMVVWSTESFFSDRLRLNALSGPNSEIVRDPFFQHFLRIPGYRISVPFSVSLFRFFNHCRVPPGRFTPINHVLAPMVLDAVTTSDQNPFEQVQFGKPAWRIPR</sequence>
<dbReference type="EMBL" id="HACM01007317">
    <property type="protein sequence ID" value="CRZ07759.1"/>
    <property type="molecule type" value="Transcribed_RNA"/>
</dbReference>
<dbReference type="AlphaFoldDB" id="A0A0H5RGF7"/>
<accession>A0A0H5RGF7</accession>
<evidence type="ECO:0000313" key="1">
    <source>
        <dbReference type="EMBL" id="CRZ07759.1"/>
    </source>
</evidence>